<reference evidence="1" key="1">
    <citation type="submission" date="2021-02" db="EMBL/GenBank/DDBJ databases">
        <authorList>
            <person name="Nowell W R."/>
        </authorList>
    </citation>
    <scope>NUCLEOTIDE SEQUENCE</scope>
</reference>
<dbReference type="AlphaFoldDB" id="A0A815HY02"/>
<dbReference type="EMBL" id="CAJNOE010000929">
    <property type="protein sequence ID" value="CAF1360345.1"/>
    <property type="molecule type" value="Genomic_DNA"/>
</dbReference>
<name>A0A815HY02_9BILA</name>
<sequence length="76" mass="9144">MFIRQGNRVYFKQPMAYKLRAQYTQNVWFIPYFNKKPVSLAQRPDNWFFLYNISDNKKAALAVKLKSKPQTIIIKQ</sequence>
<accession>A0A815HY02</accession>
<organism evidence="1 2">
    <name type="scientific">Adineta steineri</name>
    <dbReference type="NCBI Taxonomy" id="433720"/>
    <lineage>
        <taxon>Eukaryota</taxon>
        <taxon>Metazoa</taxon>
        <taxon>Spiralia</taxon>
        <taxon>Gnathifera</taxon>
        <taxon>Rotifera</taxon>
        <taxon>Eurotatoria</taxon>
        <taxon>Bdelloidea</taxon>
        <taxon>Adinetida</taxon>
        <taxon>Adinetidae</taxon>
        <taxon>Adineta</taxon>
    </lineage>
</organism>
<proteinExistence type="predicted"/>
<evidence type="ECO:0000313" key="1">
    <source>
        <dbReference type="EMBL" id="CAF1360345.1"/>
    </source>
</evidence>
<dbReference type="Proteomes" id="UP000663860">
    <property type="component" value="Unassembled WGS sequence"/>
</dbReference>
<evidence type="ECO:0000313" key="2">
    <source>
        <dbReference type="Proteomes" id="UP000663860"/>
    </source>
</evidence>
<comment type="caution">
    <text evidence="1">The sequence shown here is derived from an EMBL/GenBank/DDBJ whole genome shotgun (WGS) entry which is preliminary data.</text>
</comment>
<protein>
    <submittedName>
        <fullName evidence="1">Uncharacterized protein</fullName>
    </submittedName>
</protein>
<gene>
    <name evidence="1" type="ORF">IZO911_LOCUS37282</name>
</gene>